<sequence length="109" mass="12181">MQGKEHGIGNCRTFRRDFRSAIAGPLIIIFFLVLKMQIIFATTFPGDIEALIHIKAAIDPVAMCATHTRKRDGTNKVCHETPTWTICCSDPLPERKNYGMSRPPAHICA</sequence>
<evidence type="ECO:0000313" key="1">
    <source>
        <dbReference type="EMBL" id="KAJ7569453.1"/>
    </source>
</evidence>
<gene>
    <name evidence="1" type="ORF">O6H91_01G078800</name>
</gene>
<dbReference type="Proteomes" id="UP001162992">
    <property type="component" value="Chromosome 1"/>
</dbReference>
<evidence type="ECO:0000313" key="2">
    <source>
        <dbReference type="Proteomes" id="UP001162992"/>
    </source>
</evidence>
<comment type="caution">
    <text evidence="1">The sequence shown here is derived from an EMBL/GenBank/DDBJ whole genome shotgun (WGS) entry which is preliminary data.</text>
</comment>
<name>A0ACC2EST0_DIPCM</name>
<reference evidence="2" key="1">
    <citation type="journal article" date="2024" name="Proc. Natl. Acad. Sci. U.S.A.">
        <title>Extraordinary preservation of gene collinearity over three hundred million years revealed in homosporous lycophytes.</title>
        <authorList>
            <person name="Li C."/>
            <person name="Wickell D."/>
            <person name="Kuo L.Y."/>
            <person name="Chen X."/>
            <person name="Nie B."/>
            <person name="Liao X."/>
            <person name="Peng D."/>
            <person name="Ji J."/>
            <person name="Jenkins J."/>
            <person name="Williams M."/>
            <person name="Shu S."/>
            <person name="Plott C."/>
            <person name="Barry K."/>
            <person name="Rajasekar S."/>
            <person name="Grimwood J."/>
            <person name="Han X."/>
            <person name="Sun S."/>
            <person name="Hou Z."/>
            <person name="He W."/>
            <person name="Dai G."/>
            <person name="Sun C."/>
            <person name="Schmutz J."/>
            <person name="Leebens-Mack J.H."/>
            <person name="Li F.W."/>
            <person name="Wang L."/>
        </authorList>
    </citation>
    <scope>NUCLEOTIDE SEQUENCE [LARGE SCALE GENOMIC DNA]</scope>
    <source>
        <strain evidence="2">cv. PW_Plant_1</strain>
    </source>
</reference>
<proteinExistence type="predicted"/>
<protein>
    <submittedName>
        <fullName evidence="1">Uncharacterized protein</fullName>
    </submittedName>
</protein>
<organism evidence="1 2">
    <name type="scientific">Diphasiastrum complanatum</name>
    <name type="common">Issler's clubmoss</name>
    <name type="synonym">Lycopodium complanatum</name>
    <dbReference type="NCBI Taxonomy" id="34168"/>
    <lineage>
        <taxon>Eukaryota</taxon>
        <taxon>Viridiplantae</taxon>
        <taxon>Streptophyta</taxon>
        <taxon>Embryophyta</taxon>
        <taxon>Tracheophyta</taxon>
        <taxon>Lycopodiopsida</taxon>
        <taxon>Lycopodiales</taxon>
        <taxon>Lycopodiaceae</taxon>
        <taxon>Lycopodioideae</taxon>
        <taxon>Diphasiastrum</taxon>
    </lineage>
</organism>
<accession>A0ACC2EST0</accession>
<dbReference type="EMBL" id="CM055092">
    <property type="protein sequence ID" value="KAJ7569453.1"/>
    <property type="molecule type" value="Genomic_DNA"/>
</dbReference>
<keyword evidence="2" id="KW-1185">Reference proteome</keyword>